<keyword evidence="5" id="KW-0256">Endoplasmic reticulum</keyword>
<evidence type="ECO:0000256" key="1">
    <source>
        <dbReference type="ARBA" id="ARBA00004173"/>
    </source>
</evidence>
<dbReference type="Gene3D" id="3.40.50.1820">
    <property type="entry name" value="alpha/beta hydrolase"/>
    <property type="match status" value="1"/>
</dbReference>
<keyword evidence="6" id="KW-0496">Mitochondrion</keyword>
<comment type="caution">
    <text evidence="10">The sequence shown here is derived from an EMBL/GenBank/DDBJ whole genome shotgun (WGS) entry which is preliminary data.</text>
</comment>
<dbReference type="PANTHER" id="PTHR48182">
    <property type="entry name" value="PROTEIN SERAC1"/>
    <property type="match status" value="1"/>
</dbReference>
<dbReference type="SUPFAM" id="SSF53474">
    <property type="entry name" value="alpha/beta-Hydrolases"/>
    <property type="match status" value="1"/>
</dbReference>
<evidence type="ECO:0000259" key="9">
    <source>
        <dbReference type="Pfam" id="PF05057"/>
    </source>
</evidence>
<evidence type="ECO:0000256" key="7">
    <source>
        <dbReference type="ARBA" id="ARBA00023136"/>
    </source>
</evidence>
<feature type="region of interest" description="Disordered" evidence="8">
    <location>
        <begin position="1"/>
        <end position="70"/>
    </location>
</feature>
<protein>
    <submittedName>
        <fullName evidence="10">Protein SERAC1</fullName>
    </submittedName>
</protein>
<dbReference type="Pfam" id="PF05057">
    <property type="entry name" value="DUF676"/>
    <property type="match status" value="1"/>
</dbReference>
<evidence type="ECO:0000313" key="11">
    <source>
        <dbReference type="Proteomes" id="UP000295083"/>
    </source>
</evidence>
<comment type="subcellular location">
    <subcellularLocation>
        <location evidence="2">Endoplasmic reticulum</location>
    </subcellularLocation>
    <subcellularLocation>
        <location evidence="3">Membrane</location>
    </subcellularLocation>
    <subcellularLocation>
        <location evidence="1">Mitochondrion</location>
    </subcellularLocation>
</comment>
<evidence type="ECO:0000256" key="5">
    <source>
        <dbReference type="ARBA" id="ARBA00022824"/>
    </source>
</evidence>
<keyword evidence="11" id="KW-1185">Reference proteome</keyword>
<dbReference type="InterPro" id="IPR052374">
    <property type="entry name" value="SERAC1"/>
</dbReference>
<evidence type="ECO:0000256" key="4">
    <source>
        <dbReference type="ARBA" id="ARBA00007920"/>
    </source>
</evidence>
<evidence type="ECO:0000256" key="8">
    <source>
        <dbReference type="SAM" id="MobiDB-lite"/>
    </source>
</evidence>
<organism evidence="10 11">
    <name type="scientific">Colletotrichum spinosum</name>
    <dbReference type="NCBI Taxonomy" id="1347390"/>
    <lineage>
        <taxon>Eukaryota</taxon>
        <taxon>Fungi</taxon>
        <taxon>Dikarya</taxon>
        <taxon>Ascomycota</taxon>
        <taxon>Pezizomycotina</taxon>
        <taxon>Sordariomycetes</taxon>
        <taxon>Hypocreomycetidae</taxon>
        <taxon>Glomerellales</taxon>
        <taxon>Glomerellaceae</taxon>
        <taxon>Colletotrichum</taxon>
        <taxon>Colletotrichum orbiculare species complex</taxon>
    </lineage>
</organism>
<dbReference type="Proteomes" id="UP000295083">
    <property type="component" value="Unassembled WGS sequence"/>
</dbReference>
<dbReference type="InterPro" id="IPR029058">
    <property type="entry name" value="AB_hydrolase_fold"/>
</dbReference>
<dbReference type="EMBL" id="QAPG01000012">
    <property type="protein sequence ID" value="TDZ39082.1"/>
    <property type="molecule type" value="Genomic_DNA"/>
</dbReference>
<accession>A0A4R8QJG5</accession>
<gene>
    <name evidence="10" type="ORF">C8035_v005639</name>
</gene>
<evidence type="ECO:0000313" key="10">
    <source>
        <dbReference type="EMBL" id="TDZ39082.1"/>
    </source>
</evidence>
<dbReference type="GO" id="GO:0005739">
    <property type="term" value="C:mitochondrion"/>
    <property type="evidence" value="ECO:0007669"/>
    <property type="project" value="UniProtKB-SubCell"/>
</dbReference>
<dbReference type="InterPro" id="IPR007751">
    <property type="entry name" value="DUF676_lipase-like"/>
</dbReference>
<evidence type="ECO:0000256" key="6">
    <source>
        <dbReference type="ARBA" id="ARBA00023128"/>
    </source>
</evidence>
<proteinExistence type="inferred from homology"/>
<feature type="compositionally biased region" description="Basic residues" evidence="8">
    <location>
        <begin position="1"/>
        <end position="13"/>
    </location>
</feature>
<dbReference type="PANTHER" id="PTHR48182:SF2">
    <property type="entry name" value="PROTEIN SERAC1"/>
    <property type="match status" value="1"/>
</dbReference>
<dbReference type="GO" id="GO:0016020">
    <property type="term" value="C:membrane"/>
    <property type="evidence" value="ECO:0007669"/>
    <property type="project" value="UniProtKB-SubCell"/>
</dbReference>
<dbReference type="AlphaFoldDB" id="A0A4R8QJG5"/>
<dbReference type="GO" id="GO:0005783">
    <property type="term" value="C:endoplasmic reticulum"/>
    <property type="evidence" value="ECO:0007669"/>
    <property type="project" value="UniProtKB-SubCell"/>
</dbReference>
<name>A0A4R8QJG5_9PEZI</name>
<reference evidence="10 11" key="1">
    <citation type="submission" date="2018-11" db="EMBL/GenBank/DDBJ databases">
        <title>Genome sequence and assembly of Colletotrichum spinosum.</title>
        <authorList>
            <person name="Gan P."/>
            <person name="Shirasu K."/>
        </authorList>
    </citation>
    <scope>NUCLEOTIDE SEQUENCE [LARGE SCALE GENOMIC DNA]</scope>
    <source>
        <strain evidence="10 11">CBS 515.97</strain>
    </source>
</reference>
<evidence type="ECO:0000256" key="3">
    <source>
        <dbReference type="ARBA" id="ARBA00004370"/>
    </source>
</evidence>
<feature type="domain" description="DUF676" evidence="9">
    <location>
        <begin position="90"/>
        <end position="192"/>
    </location>
</feature>
<evidence type="ECO:0000256" key="2">
    <source>
        <dbReference type="ARBA" id="ARBA00004240"/>
    </source>
</evidence>
<comment type="similarity">
    <text evidence="4">Belongs to the putative lipase ROG1 family.</text>
</comment>
<sequence>MRKLLQKLSRPSKKTGAPGSLTPDQFQSPVQAGDAGVLSNSTSASAAEEEPASIPTQSHEPSPLSPPEREKHGLFLLYPESRSAICDVDIVAVHGLGGDWEDTWTHAAGKSWLKDFLPSDFPNARIWSFGYDSSLLGKTVAGINDAAKSLVSSLHGKRRFTGSESKPVIFVAHSLGGIVVKQALILAIQRSDYWGSIATSTKGLVFFGVPHRGADKAYWAALVVRIAQFSSLGIRGSNKFVDSLKRNSAEFANISQAFIQPGARLTIRSFYETERMGNSLIVDQDSATIGTNNEIALPIWGDHRQICKFASSDSEQYENVLMALRDMIPGTGGEATSIGKEPVSRLHDLKTKIDEYMHRLQGIEHQRERGEPHSADQKWILNMAQTKDWKTRKAFSILSVLYQMLHKNPRLYTAFQQCYRKSHGRPAPQWTFEDLEQCLFVLRYAKGRGMIKGCTYLLVVDGLDESEDNDVSGVPREKALNMLSRLCLPNGNHTFKIIALSRNETVIKRHIPTRHFLDMKDMNKRDIEQIIDAEIKRMWKKIRHSADLPNVSSEDHPNVYESDKKHYKLDVIRQRLIDHADGVILWVVLVLRELGALFEDPSCTPTRILKALDKIPENLEDLYEDMFVRLRASPTRSHAKAARLFTWLLFAQNTLKVCEVRDIIAMFNWRISDPSTTDHDNLANHRNMQSNDNWQPTKRLLEDLCGGQEIQSSSSTRLLASSFWIQNPS</sequence>
<keyword evidence="7" id="KW-0472">Membrane</keyword>